<proteinExistence type="predicted"/>
<evidence type="ECO:0000256" key="1">
    <source>
        <dbReference type="ARBA" id="ARBA00022679"/>
    </source>
</evidence>
<dbReference type="Gene3D" id="3.30.70.270">
    <property type="match status" value="2"/>
</dbReference>
<dbReference type="CDD" id="cd09274">
    <property type="entry name" value="RNase_HI_RT_Ty3"/>
    <property type="match status" value="1"/>
</dbReference>
<evidence type="ECO:0000256" key="6">
    <source>
        <dbReference type="ARBA" id="ARBA00022918"/>
    </source>
</evidence>
<dbReference type="InterPro" id="IPR001878">
    <property type="entry name" value="Znf_CCHC"/>
</dbReference>
<evidence type="ECO:0000256" key="8">
    <source>
        <dbReference type="SAM" id="MobiDB-lite"/>
    </source>
</evidence>
<dbReference type="SUPFAM" id="SSF56672">
    <property type="entry name" value="DNA/RNA polymerases"/>
    <property type="match status" value="3"/>
</dbReference>
<keyword evidence="7" id="KW-0862">Zinc</keyword>
<dbReference type="SUPFAM" id="SSF53098">
    <property type="entry name" value="Ribonuclease H-like"/>
    <property type="match status" value="1"/>
</dbReference>
<dbReference type="InterPro" id="IPR005162">
    <property type="entry name" value="Retrotrans_gag_dom"/>
</dbReference>
<accession>A0A2N9H8L7</accession>
<feature type="domain" description="CCHC-type" evidence="9">
    <location>
        <begin position="1540"/>
        <end position="1556"/>
    </location>
</feature>
<keyword evidence="7" id="KW-0863">Zinc-finger</keyword>
<dbReference type="SMART" id="SM00343">
    <property type="entry name" value="ZnF_C2HC"/>
    <property type="match status" value="3"/>
</dbReference>
<dbReference type="GO" id="GO:0016787">
    <property type="term" value="F:hydrolase activity"/>
    <property type="evidence" value="ECO:0007669"/>
    <property type="project" value="UniProtKB-KW"/>
</dbReference>
<dbReference type="InterPro" id="IPR043128">
    <property type="entry name" value="Rev_trsase/Diguanyl_cyclase"/>
</dbReference>
<evidence type="ECO:0000256" key="3">
    <source>
        <dbReference type="ARBA" id="ARBA00022722"/>
    </source>
</evidence>
<dbReference type="FunFam" id="1.10.340.70:FF:000001">
    <property type="entry name" value="Retrovirus-related Pol polyprotein from transposon gypsy-like Protein"/>
    <property type="match status" value="1"/>
</dbReference>
<dbReference type="Pfam" id="PF17917">
    <property type="entry name" value="RT_RNaseH"/>
    <property type="match status" value="1"/>
</dbReference>
<dbReference type="GO" id="GO:0003964">
    <property type="term" value="F:RNA-directed DNA polymerase activity"/>
    <property type="evidence" value="ECO:0007669"/>
    <property type="project" value="UniProtKB-KW"/>
</dbReference>
<evidence type="ECO:0000313" key="11">
    <source>
        <dbReference type="EMBL" id="SPD08021.1"/>
    </source>
</evidence>
<gene>
    <name evidence="11" type="ORF">FSB_LOCUS35903</name>
</gene>
<dbReference type="Gene3D" id="3.30.420.10">
    <property type="entry name" value="Ribonuclease H-like superfamily/Ribonuclease H"/>
    <property type="match status" value="1"/>
</dbReference>
<keyword evidence="5" id="KW-0378">Hydrolase</keyword>
<evidence type="ECO:0000256" key="4">
    <source>
        <dbReference type="ARBA" id="ARBA00022759"/>
    </source>
</evidence>
<dbReference type="InterPro" id="IPR012337">
    <property type="entry name" value="RNaseH-like_sf"/>
</dbReference>
<dbReference type="CDD" id="cd01647">
    <property type="entry name" value="RT_LTR"/>
    <property type="match status" value="2"/>
</dbReference>
<sequence>MLRAMQQQFERMDVMFNEIRDRMDRQDAVIAGWREGRPQGGPYVRRQARRAPVDDSDGDHEDEFEGEEDQASLNGRFVPRGERRGRGFRTGLRWRDGTDGNLGNIKMKIPSFQGKNDPEAYLEWEKKVELIFECHNYSEEKKVKLAVIEFTDYAIIWWDQLVMNRRRNHERAIETWEEMRAIMRRRFVPSHYYRDLYQKLQSLTQGYRSVDDYYKEMEIALIRANVEEDREATMARFLNGLNRDIANVVELQHYVELEDMVHMAIGHIASQCPNKRTMIARVDGEVETESESDADQMPMLEDTGDDDVEYPVEGESLVARRALSAQVKEDDMEQQRENIFHTRCHINNKEYEDVFPNDVPSGLPPIRGIEHQIDFVPGATIPNRPAYRSNPEETKELQRQVEELLAKGHVRESMSPCAVPVLLVPKKDGTWRMCVDCRAINNITVKYRHPIPRLDDMLDELHGFVVVYFDDILVYSKSLDEHIDHLHCVLTVLRKEKLYANLKKCSFCLDKVVFLGFVVGAKGIAVDEEKVKAIKEWPTPKSITEVRSFHGLASFYRRFVKDFSTLAAPLTEIVKKSVGFKWGSEQDRAFIEIKERLCGAPLLALPDFSKTFEIECDASGIGIGAVLMQEKRPIAYFSEKLNGAALNYPTYDKELYALVRALETWQHYLWPKEFVIHTDHESLKHLKGQGKLNRRHAQWMEFIETFPYVIKYKQGKENIVADALSRRYALISTLNAKLLGFEYVKELYVNDDDFASVFAACEKAAFGKFYRLDGYLFRENRLCVPNSSMRELLVREAHGGGLMGHFGVRKTLDVLHEHFFWPKMKRDVERVCSRCVTCRQAKSRVLPHGLYTPLPVPSAPWVDISMDFVLGLPRSRKGRDSIFVVVDRFSKMAHFISCHKTDDATHIADLFFREIVRLHGVPRSIVSDRDVKFLSYFWKVLWGKLGTKLLFSTTCHPQTDGQTEVVNRTLSTLLRTIIQKNLKNWEDCLPFIEFAYNRSVHSTTDFSPFEIVYGFNPLTPLDLLPLPVNERTSLDGQKKAEMVKKLHESVRQHIEKKNEQYANKANKGRRQVIFEPGDWVWVHMRKERFPARRRSKLHPRGDGPFQVLERINDNAYKLDLPGDDSRSNPFEERGNDENQQALLKDPLHVPVGPITRARSKKIKEALNGLIQDIWADSTTGHSKLGPKEDEGLSWASNPILFAGSQSVSIEDRIIKEAMQGLVQSTWDEASKSPTIKVGIGWIFKMQRLEICKVGEIGGDVSVGLKMSMRMKEMVRNEEDLASEVGSGRHRRVRRERGHEWNPGGRDGVDRSLGNIKMKIPSFQGRTDPEVYLEWEKKIDLVFDCHNYSEEKKVKLAVIEFTDYAIIWWDQLVTNRRRNTERPVETWGELKALMRRRFVPSHFYRDLYQRLQNLTQGSRSVEDYHKEMEVAMIRANVEEDREATMARFLSGLNRDIANVIELQHYVEIEDMVHMAMKVERQLKRKGTARYTSVSNTTWKSKWDRNDSAEAKRKIEPPKGKDEGTSNKPKVESQPSRNRDIKCFKCLGSGHIASQCPNRRVMIMRDNGEVMTESEDDSDEMPELVDASDDDGVVYPVTGESLVARRALNTHIKVDDAEQQRENIFHTRCHVNNKWLNDCGEVRVDRQVLVTFSIGKYLDEVLCDVVPMHAGHILLGRPWQYDRRVTHDGFKNMYSFVKGGKTIKLAPLTPSQVYEDQLKLKSEVAHKRKSLRMYSLEEMPNELPPIRGIEHQIDFVPGAAIPNRPAYRSNPEETKELQRQVEDLMNKGYVRESMSPCAVPVLLVPKKDGTWRMCVDCRAINNITVKYRHPIPRLDDMLDELHGSFFKLIVGSRDSIPRVHIKIHPSDGKATVGQIPEGSKTLKQAVIYPQPHEGGELAKNTHDASMVIPSKKSPPMPHPLGADSIPRVHIIWYQSKVSNQHITMSHKGDSSPKGKADNSSFVLQAMQQQFERLNFVLGEVRDRMDLQDAAIRNLQGGRDRRRRERRVENEYENEGDGEDEEDLASEVGSGRHRRVRRERGHEWNPGGRDGVDRSLGSIKMKIPSFQGRTDPEVYLEWEKKIDLVFDCHNYSEEKKVKLAVIEFTDYAIIWWDQLVTNRRRNTERPVETWGELKALMRRRFVPSHFYRDLYQRLQNLTQGSRSVEDYHKEMEVAMIRANVEEDREATMARFLSGLNRDIANVIELQHYVEIEDMVHMAMKVERQLKRKGTARYTSVSNTTWKSKWDRNDSAEAKRKTEPPKGKDEGTSNKPKVESQPSRNRDIKCFKCLGSGHIASQCPNRRVMIMRDNGEVMTESEDDSDGMPELVDASDDDGVVYPVTGESLVARRALNTHIKVDDAEQQRENIFHTRCHVNNKEYEDVFPNDVPSGLPPIRGIEHQIDFVPGATIPNRPAYRSNPEETKELQRQVEELLAKGHVRESMSPCAVSVLLVPKKDGTWRMCVDCRAINNITVKYRHPIPRLDDMLDELHGSSIFTKIDLKTACKTKYGLYEWLVMPFGLTNAPSTFMSGKGLAVDEEKVKAIKEWPTPICQRSLITEEIGFGFTCAKKDSQPIERLSCILEEMDLSKFLRKLMTMLHKVDLPGEYKVSATFNVSDLSPFDVGEDSWSNPFEERGNDGNQGGPSLKDPLQVPDGPITRSRAKKIKEAMQGLVQSTWDEASKSPTIKVGLKEGEPILIHLIQAVEDMT</sequence>
<keyword evidence="4" id="KW-0255">Endonuclease</keyword>
<dbReference type="Pfam" id="PF24626">
    <property type="entry name" value="SH3_Tf2-1"/>
    <property type="match status" value="1"/>
</dbReference>
<evidence type="ECO:0000256" key="2">
    <source>
        <dbReference type="ARBA" id="ARBA00022695"/>
    </source>
</evidence>
<evidence type="ECO:0000256" key="5">
    <source>
        <dbReference type="ARBA" id="ARBA00022801"/>
    </source>
</evidence>
<keyword evidence="2" id="KW-0548">Nucleotidyltransferase</keyword>
<dbReference type="Pfam" id="PF17921">
    <property type="entry name" value="Integrase_H2C2"/>
    <property type="match status" value="1"/>
</dbReference>
<keyword evidence="1" id="KW-0808">Transferase</keyword>
<keyword evidence="7" id="KW-0479">Metal-binding</keyword>
<dbReference type="PANTHER" id="PTHR35046">
    <property type="entry name" value="ZINC KNUCKLE (CCHC-TYPE) FAMILY PROTEIN"/>
    <property type="match status" value="1"/>
</dbReference>
<feature type="domain" description="CCHC-type" evidence="9">
    <location>
        <begin position="2281"/>
        <end position="2297"/>
    </location>
</feature>
<organism evidence="11">
    <name type="scientific">Fagus sylvatica</name>
    <name type="common">Beechnut</name>
    <dbReference type="NCBI Taxonomy" id="28930"/>
    <lineage>
        <taxon>Eukaryota</taxon>
        <taxon>Viridiplantae</taxon>
        <taxon>Streptophyta</taxon>
        <taxon>Embryophyta</taxon>
        <taxon>Tracheophyta</taxon>
        <taxon>Spermatophyta</taxon>
        <taxon>Magnoliopsida</taxon>
        <taxon>eudicotyledons</taxon>
        <taxon>Gunneridae</taxon>
        <taxon>Pentapetalae</taxon>
        <taxon>rosids</taxon>
        <taxon>fabids</taxon>
        <taxon>Fagales</taxon>
        <taxon>Fagaceae</taxon>
        <taxon>Fagus</taxon>
    </lineage>
</organism>
<dbReference type="GO" id="GO:0008270">
    <property type="term" value="F:zinc ion binding"/>
    <property type="evidence" value="ECO:0007669"/>
    <property type="project" value="UniProtKB-KW"/>
</dbReference>
<dbReference type="GO" id="GO:0003676">
    <property type="term" value="F:nucleic acid binding"/>
    <property type="evidence" value="ECO:0007669"/>
    <property type="project" value="InterPro"/>
</dbReference>
<dbReference type="SUPFAM" id="SSF57756">
    <property type="entry name" value="Retrovirus zinc finger-like domains"/>
    <property type="match status" value="2"/>
</dbReference>
<feature type="region of interest" description="Disordered" evidence="8">
    <location>
        <begin position="1284"/>
        <end position="1307"/>
    </location>
</feature>
<feature type="region of interest" description="Disordered" evidence="8">
    <location>
        <begin position="2621"/>
        <end position="2652"/>
    </location>
</feature>
<dbReference type="FunFam" id="3.30.70.270:FF:000020">
    <property type="entry name" value="Transposon Tf2-6 polyprotein-like Protein"/>
    <property type="match status" value="1"/>
</dbReference>
<dbReference type="PANTHER" id="PTHR35046:SF9">
    <property type="entry name" value="RNA-DIRECTED DNA POLYMERASE"/>
    <property type="match status" value="1"/>
</dbReference>
<dbReference type="InterPro" id="IPR000477">
    <property type="entry name" value="RT_dom"/>
</dbReference>
<feature type="region of interest" description="Disordered" evidence="8">
    <location>
        <begin position="2241"/>
        <end position="2275"/>
    </location>
</feature>
<feature type="compositionally biased region" description="Acidic residues" evidence="8">
    <location>
        <begin position="54"/>
        <end position="70"/>
    </location>
</feature>
<dbReference type="InterPro" id="IPR036875">
    <property type="entry name" value="Znf_CCHC_sf"/>
</dbReference>
<feature type="region of interest" description="Disordered" evidence="8">
    <location>
        <begin position="1500"/>
        <end position="1534"/>
    </location>
</feature>
<dbReference type="Pfam" id="PF00098">
    <property type="entry name" value="zf-CCHC"/>
    <property type="match status" value="2"/>
</dbReference>
<dbReference type="Gene3D" id="1.10.340.70">
    <property type="match status" value="1"/>
</dbReference>
<evidence type="ECO:0000259" key="9">
    <source>
        <dbReference type="PROSITE" id="PS50158"/>
    </source>
</evidence>
<evidence type="ECO:0000256" key="7">
    <source>
        <dbReference type="PROSITE-ProRule" id="PRU00047"/>
    </source>
</evidence>
<feature type="region of interest" description="Disordered" evidence="8">
    <location>
        <begin position="1117"/>
        <end position="1141"/>
    </location>
</feature>
<dbReference type="Gene3D" id="3.10.10.10">
    <property type="entry name" value="HIV Type 1 Reverse Transcriptase, subunit A, domain 1"/>
    <property type="match status" value="3"/>
</dbReference>
<feature type="region of interest" description="Disordered" evidence="8">
    <location>
        <begin position="1994"/>
        <end position="2052"/>
    </location>
</feature>
<dbReference type="Pfam" id="PF00078">
    <property type="entry name" value="RVT_1"/>
    <property type="match status" value="1"/>
</dbReference>
<feature type="compositionally biased region" description="Basic and acidic residues" evidence="8">
    <location>
        <begin position="1123"/>
        <end position="1136"/>
    </location>
</feature>
<dbReference type="InterPro" id="IPR043502">
    <property type="entry name" value="DNA/RNA_pol_sf"/>
</dbReference>
<name>A0A2N9H8L7_FAGSY</name>
<dbReference type="GO" id="GO:0015074">
    <property type="term" value="P:DNA integration"/>
    <property type="evidence" value="ECO:0007669"/>
    <property type="project" value="InterPro"/>
</dbReference>
<reference evidence="11" key="1">
    <citation type="submission" date="2018-02" db="EMBL/GenBank/DDBJ databases">
        <authorList>
            <person name="Cohen D.B."/>
            <person name="Kent A.D."/>
        </authorList>
    </citation>
    <scope>NUCLEOTIDE SEQUENCE</scope>
</reference>
<dbReference type="InterPro" id="IPR041588">
    <property type="entry name" value="Integrase_H2C2"/>
</dbReference>
<dbReference type="PROSITE" id="PS50158">
    <property type="entry name" value="ZF_CCHC"/>
    <property type="match status" value="2"/>
</dbReference>
<dbReference type="Gene3D" id="3.10.20.370">
    <property type="match status" value="1"/>
</dbReference>
<keyword evidence="3" id="KW-0540">Nuclease</keyword>
<dbReference type="PROSITE" id="PS50994">
    <property type="entry name" value="INTEGRASE"/>
    <property type="match status" value="1"/>
</dbReference>
<dbReference type="Pfam" id="PF03732">
    <property type="entry name" value="Retrotrans_gag"/>
    <property type="match status" value="3"/>
</dbReference>
<dbReference type="GO" id="GO:0004519">
    <property type="term" value="F:endonuclease activity"/>
    <property type="evidence" value="ECO:0007669"/>
    <property type="project" value="UniProtKB-KW"/>
</dbReference>
<feature type="domain" description="Integrase catalytic" evidence="10">
    <location>
        <begin position="856"/>
        <end position="1016"/>
    </location>
</feature>
<feature type="region of interest" description="Disordered" evidence="8">
    <location>
        <begin position="34"/>
        <end position="70"/>
    </location>
</feature>
<dbReference type="InterPro" id="IPR001584">
    <property type="entry name" value="Integrase_cat-core"/>
</dbReference>
<evidence type="ECO:0008006" key="12">
    <source>
        <dbReference type="Google" id="ProtNLM"/>
    </source>
</evidence>
<dbReference type="EMBL" id="OIVN01002996">
    <property type="protein sequence ID" value="SPD08021.1"/>
    <property type="molecule type" value="Genomic_DNA"/>
</dbReference>
<dbReference type="InterPro" id="IPR036397">
    <property type="entry name" value="RNaseH_sf"/>
</dbReference>
<dbReference type="Gene3D" id="4.10.60.10">
    <property type="entry name" value="Zinc finger, CCHC-type"/>
    <property type="match status" value="1"/>
</dbReference>
<dbReference type="InterPro" id="IPR041373">
    <property type="entry name" value="RT_RNaseH"/>
</dbReference>
<feature type="compositionally biased region" description="Acidic residues" evidence="8">
    <location>
        <begin position="2008"/>
        <end position="2022"/>
    </location>
</feature>
<dbReference type="FunFam" id="3.30.420.10:FF:000032">
    <property type="entry name" value="Retrovirus-related Pol polyprotein from transposon 297-like Protein"/>
    <property type="match status" value="1"/>
</dbReference>
<dbReference type="InterPro" id="IPR056924">
    <property type="entry name" value="SH3_Tf2-1"/>
</dbReference>
<protein>
    <recommendedName>
        <fullName evidence="12">Reverse transcriptase</fullName>
    </recommendedName>
</protein>
<keyword evidence="6" id="KW-0695">RNA-directed DNA polymerase</keyword>
<evidence type="ECO:0000259" key="10">
    <source>
        <dbReference type="PROSITE" id="PS50994"/>
    </source>
</evidence>